<dbReference type="EMBL" id="BRYB01002132">
    <property type="protein sequence ID" value="GMI40162.1"/>
    <property type="molecule type" value="Genomic_DNA"/>
</dbReference>
<evidence type="ECO:0000256" key="7">
    <source>
        <dbReference type="ARBA" id="ARBA00022801"/>
    </source>
</evidence>
<reference evidence="17 18" key="1">
    <citation type="journal article" date="2023" name="Commun. Biol.">
        <title>Genome analysis of Parmales, the sister group of diatoms, reveals the evolutionary specialization of diatoms from phago-mixotrophs to photoautotrophs.</title>
        <authorList>
            <person name="Ban H."/>
            <person name="Sato S."/>
            <person name="Yoshikawa S."/>
            <person name="Yamada K."/>
            <person name="Nakamura Y."/>
            <person name="Ichinomiya M."/>
            <person name="Sato N."/>
            <person name="Blanc-Mathieu R."/>
            <person name="Endo H."/>
            <person name="Kuwata A."/>
            <person name="Ogata H."/>
        </authorList>
    </citation>
    <scope>NUCLEOTIDE SEQUENCE [LARGE SCALE GENOMIC DNA]</scope>
</reference>
<evidence type="ECO:0000256" key="12">
    <source>
        <dbReference type="ARBA" id="ARBA00023136"/>
    </source>
</evidence>
<evidence type="ECO:0000256" key="15">
    <source>
        <dbReference type="SAM" id="SignalP"/>
    </source>
</evidence>
<dbReference type="SUPFAM" id="SSF53474">
    <property type="entry name" value="alpha/beta-Hydrolases"/>
    <property type="match status" value="1"/>
</dbReference>
<feature type="domain" description="Fungal lipase-type" evidence="16">
    <location>
        <begin position="210"/>
        <end position="349"/>
    </location>
</feature>
<comment type="cofactor">
    <cofactor evidence="1">
        <name>Ca(2+)</name>
        <dbReference type="ChEBI" id="CHEBI:29108"/>
    </cofactor>
</comment>
<evidence type="ECO:0000256" key="9">
    <source>
        <dbReference type="ARBA" id="ARBA00022963"/>
    </source>
</evidence>
<feature type="chain" id="PRO_5045362251" description="sn-1-specific diacylglycerol lipase" evidence="15">
    <location>
        <begin position="21"/>
        <end position="465"/>
    </location>
</feature>
<dbReference type="PANTHER" id="PTHR45792">
    <property type="entry name" value="DIACYLGLYCEROL LIPASE HOMOLOG-RELATED"/>
    <property type="match status" value="1"/>
</dbReference>
<keyword evidence="8" id="KW-0106">Calcium</keyword>
<protein>
    <recommendedName>
        <fullName evidence="14">sn-1-specific diacylglycerol lipase</fullName>
        <ecNumber evidence="14">3.1.1.116</ecNumber>
    </recommendedName>
</protein>
<dbReference type="InterPro" id="IPR002921">
    <property type="entry name" value="Fungal_lipase-type"/>
</dbReference>
<evidence type="ECO:0000313" key="17">
    <source>
        <dbReference type="EMBL" id="GMI40162.1"/>
    </source>
</evidence>
<gene>
    <name evidence="17" type="ORF">TeGR_g3068</name>
</gene>
<evidence type="ECO:0000256" key="4">
    <source>
        <dbReference type="ARBA" id="ARBA00022553"/>
    </source>
</evidence>
<keyword evidence="15" id="KW-0732">Signal</keyword>
<sequence length="465" mass="49447">MLRRLLPLLLLLLAAPSASARSAAAPIPASGAFNATRSLPLPPPPRSALSSLSRLTSSRLLPLLSELLLSPATSAALSKIAAVLRTHPVARNIHATASKHPPRVLLAALVALSRLQALVPPAVPPDWRRRKPEPPPPELKGDILTFLPFATAAYGWKSDLFSRFRLHLGDFAALLSKTGLSRPDIVHRAASRTHRPAFVVARDRRNGALVLAVRGTMSPQDALTDLAADESRFSLDPRSPDGELSLAAIFGGGGGRAHRGMVESAAAVAEIARPIVAAELAANPDLRLVITGHSLGAGCAAVLGATWRDTFPGLRVLCYGSPCIAPLNCAPTSCSFITTVVNEGDPFAALSLGHLSDVFSAVAYFAEREEVRERVLRVSAEGGGGKEDRRFLEKTAKEVRARMNAEKHYPPGVIYELKGGEGAGLWRVPAETYKEMRVGRNSLDLGPHLPGTYEEVLEAWGGGSK</sequence>
<comment type="catalytic activity">
    <reaction evidence="13">
        <text>a 1,2-diacyl-sn-glycerol + H2O = a 2-acylglycerol + a fatty acid + H(+)</text>
        <dbReference type="Rhea" id="RHEA:33275"/>
        <dbReference type="ChEBI" id="CHEBI:15377"/>
        <dbReference type="ChEBI" id="CHEBI:15378"/>
        <dbReference type="ChEBI" id="CHEBI:17389"/>
        <dbReference type="ChEBI" id="CHEBI:17815"/>
        <dbReference type="ChEBI" id="CHEBI:28868"/>
        <dbReference type="EC" id="3.1.1.116"/>
    </reaction>
    <physiologicalReaction direction="left-to-right" evidence="13">
        <dbReference type="Rhea" id="RHEA:33276"/>
    </physiologicalReaction>
</comment>
<organism evidence="17 18">
    <name type="scientific">Tetraparma gracilis</name>
    <dbReference type="NCBI Taxonomy" id="2962635"/>
    <lineage>
        <taxon>Eukaryota</taxon>
        <taxon>Sar</taxon>
        <taxon>Stramenopiles</taxon>
        <taxon>Ochrophyta</taxon>
        <taxon>Bolidophyceae</taxon>
        <taxon>Parmales</taxon>
        <taxon>Triparmaceae</taxon>
        <taxon>Tetraparma</taxon>
    </lineage>
</organism>
<evidence type="ECO:0000256" key="13">
    <source>
        <dbReference type="ARBA" id="ARBA00024531"/>
    </source>
</evidence>
<keyword evidence="4" id="KW-0597">Phosphoprotein</keyword>
<keyword evidence="11" id="KW-0443">Lipid metabolism</keyword>
<evidence type="ECO:0000256" key="2">
    <source>
        <dbReference type="ARBA" id="ARBA00004651"/>
    </source>
</evidence>
<keyword evidence="7" id="KW-0378">Hydrolase</keyword>
<name>A0ABQ6N568_9STRA</name>
<keyword evidence="6" id="KW-0479">Metal-binding</keyword>
<comment type="subcellular location">
    <subcellularLocation>
        <location evidence="2">Cell membrane</location>
        <topology evidence="2">Multi-pass membrane protein</topology>
    </subcellularLocation>
</comment>
<evidence type="ECO:0000313" key="18">
    <source>
        <dbReference type="Proteomes" id="UP001165060"/>
    </source>
</evidence>
<keyword evidence="10" id="KW-1133">Transmembrane helix</keyword>
<keyword evidence="5" id="KW-0812">Transmembrane</keyword>
<evidence type="ECO:0000256" key="14">
    <source>
        <dbReference type="ARBA" id="ARBA00026104"/>
    </source>
</evidence>
<evidence type="ECO:0000256" key="10">
    <source>
        <dbReference type="ARBA" id="ARBA00022989"/>
    </source>
</evidence>
<keyword evidence="3" id="KW-1003">Cell membrane</keyword>
<evidence type="ECO:0000256" key="8">
    <source>
        <dbReference type="ARBA" id="ARBA00022837"/>
    </source>
</evidence>
<keyword evidence="18" id="KW-1185">Reference proteome</keyword>
<accession>A0ABQ6N568</accession>
<proteinExistence type="predicted"/>
<evidence type="ECO:0000256" key="1">
    <source>
        <dbReference type="ARBA" id="ARBA00001913"/>
    </source>
</evidence>
<keyword evidence="9" id="KW-0442">Lipid degradation</keyword>
<dbReference type="Pfam" id="PF01764">
    <property type="entry name" value="Lipase_3"/>
    <property type="match status" value="1"/>
</dbReference>
<evidence type="ECO:0000256" key="6">
    <source>
        <dbReference type="ARBA" id="ARBA00022723"/>
    </source>
</evidence>
<keyword evidence="12" id="KW-0472">Membrane</keyword>
<dbReference type="InterPro" id="IPR029058">
    <property type="entry name" value="AB_hydrolase_fold"/>
</dbReference>
<evidence type="ECO:0000256" key="5">
    <source>
        <dbReference type="ARBA" id="ARBA00022692"/>
    </source>
</evidence>
<evidence type="ECO:0000256" key="11">
    <source>
        <dbReference type="ARBA" id="ARBA00023098"/>
    </source>
</evidence>
<dbReference type="PANTHER" id="PTHR45792:SF8">
    <property type="entry name" value="DIACYLGLYCEROL LIPASE-ALPHA"/>
    <property type="match status" value="1"/>
</dbReference>
<evidence type="ECO:0000259" key="16">
    <source>
        <dbReference type="Pfam" id="PF01764"/>
    </source>
</evidence>
<dbReference type="Gene3D" id="3.40.50.1820">
    <property type="entry name" value="alpha/beta hydrolase"/>
    <property type="match status" value="1"/>
</dbReference>
<comment type="caution">
    <text evidence="17">The sequence shown here is derived from an EMBL/GenBank/DDBJ whole genome shotgun (WGS) entry which is preliminary data.</text>
</comment>
<feature type="signal peptide" evidence="15">
    <location>
        <begin position="1"/>
        <end position="20"/>
    </location>
</feature>
<dbReference type="InterPro" id="IPR052214">
    <property type="entry name" value="DAG_Lipase-Related"/>
</dbReference>
<evidence type="ECO:0000256" key="3">
    <source>
        <dbReference type="ARBA" id="ARBA00022475"/>
    </source>
</evidence>
<dbReference type="Proteomes" id="UP001165060">
    <property type="component" value="Unassembled WGS sequence"/>
</dbReference>
<dbReference type="EC" id="3.1.1.116" evidence="14"/>
<dbReference type="CDD" id="cd00519">
    <property type="entry name" value="Lipase_3"/>
    <property type="match status" value="1"/>
</dbReference>